<keyword evidence="4" id="KW-1185">Reference proteome</keyword>
<dbReference type="PANTHER" id="PTHR44329">
    <property type="entry name" value="SERINE/THREONINE-PROTEIN KINASE TNNI3K-RELATED"/>
    <property type="match status" value="1"/>
</dbReference>
<evidence type="ECO:0000259" key="2">
    <source>
        <dbReference type="PROSITE" id="PS50011"/>
    </source>
</evidence>
<feature type="domain" description="Protein kinase" evidence="2">
    <location>
        <begin position="343"/>
        <end position="598"/>
    </location>
</feature>
<dbReference type="Pfam" id="PF24093">
    <property type="entry name" value="DUF7377"/>
    <property type="match status" value="1"/>
</dbReference>
<dbReference type="GO" id="GO:0004674">
    <property type="term" value="F:protein serine/threonine kinase activity"/>
    <property type="evidence" value="ECO:0007669"/>
    <property type="project" value="TreeGrafter"/>
</dbReference>
<dbReference type="Proteomes" id="UP001497516">
    <property type="component" value="Chromosome 2"/>
</dbReference>
<evidence type="ECO:0000313" key="3">
    <source>
        <dbReference type="EMBL" id="CAL1368941.1"/>
    </source>
</evidence>
<dbReference type="Gene3D" id="1.10.510.10">
    <property type="entry name" value="Transferase(Phosphotransferase) domain 1"/>
    <property type="match status" value="1"/>
</dbReference>
<accession>A0AAV2D815</accession>
<protein>
    <recommendedName>
        <fullName evidence="2">Protein kinase domain-containing protein</fullName>
    </recommendedName>
</protein>
<dbReference type="AlphaFoldDB" id="A0AAV2D815"/>
<dbReference type="SUPFAM" id="SSF56112">
    <property type="entry name" value="Protein kinase-like (PK-like)"/>
    <property type="match status" value="1"/>
</dbReference>
<organism evidence="3 4">
    <name type="scientific">Linum trigynum</name>
    <dbReference type="NCBI Taxonomy" id="586398"/>
    <lineage>
        <taxon>Eukaryota</taxon>
        <taxon>Viridiplantae</taxon>
        <taxon>Streptophyta</taxon>
        <taxon>Embryophyta</taxon>
        <taxon>Tracheophyta</taxon>
        <taxon>Spermatophyta</taxon>
        <taxon>Magnoliopsida</taxon>
        <taxon>eudicotyledons</taxon>
        <taxon>Gunneridae</taxon>
        <taxon>Pentapetalae</taxon>
        <taxon>rosids</taxon>
        <taxon>fabids</taxon>
        <taxon>Malpighiales</taxon>
        <taxon>Linaceae</taxon>
        <taxon>Linum</taxon>
    </lineage>
</organism>
<dbReference type="PROSITE" id="PS50011">
    <property type="entry name" value="PROTEIN_KINASE_DOM"/>
    <property type="match status" value="1"/>
</dbReference>
<feature type="region of interest" description="Disordered" evidence="1">
    <location>
        <begin position="25"/>
        <end position="55"/>
    </location>
</feature>
<dbReference type="PANTHER" id="PTHR44329:SF84">
    <property type="entry name" value="PROTEIN KINASE LIKE PROTEIN"/>
    <property type="match status" value="1"/>
</dbReference>
<dbReference type="PRINTS" id="PR00109">
    <property type="entry name" value="TYRKINASE"/>
</dbReference>
<dbReference type="Pfam" id="PF07714">
    <property type="entry name" value="PK_Tyr_Ser-Thr"/>
    <property type="match status" value="1"/>
</dbReference>
<dbReference type="EMBL" id="OZ034815">
    <property type="protein sequence ID" value="CAL1368941.1"/>
    <property type="molecule type" value="Genomic_DNA"/>
</dbReference>
<proteinExistence type="predicted"/>
<dbReference type="InterPro" id="IPR055801">
    <property type="entry name" value="DUF7377"/>
</dbReference>
<evidence type="ECO:0000256" key="1">
    <source>
        <dbReference type="SAM" id="MobiDB-lite"/>
    </source>
</evidence>
<name>A0AAV2D815_9ROSI</name>
<dbReference type="InterPro" id="IPR001245">
    <property type="entry name" value="Ser-Thr/Tyr_kinase_cat_dom"/>
</dbReference>
<dbReference type="GO" id="GO:0005524">
    <property type="term" value="F:ATP binding"/>
    <property type="evidence" value="ECO:0007669"/>
    <property type="project" value="InterPro"/>
</dbReference>
<sequence>MAAALECWSSRGSTDEDLVEQVLMRSHDRSEAGSAGVADHERDSSAAASSDKRKRFQRLSRNVSEAIASLKNTLNLDSIRDGNSFLMNQQQQGISAGGKGKAESCRKVVWATVVRNLTQLYPGSQLPEKLVSNIKKHYDSLPLSYSQAEFDMKEVFLHMKLIEQALADDHPAIMLHEISDDEVHGSVFKLTFACNSSISWPAMSGALDSASICCKKIQIFEKKGFTLGVILLLVQAGQEKLFKTRIESALKFAAKKPKSATVKLPFGLCGCQEENSKRRDFGEIEEDPCDLSYRNGIENVGNVKIQLDMPLPSSSFVVSVNEWQTIQSGGDELGKWLLNSDNLEFTDQVGPTSFKGVFRGKRVRIEKLKGCEKGNSYQFELRNDLLKLMTCGHKNILQFHGVCVDENHGLCVVTKLMEGGSVNELMFRNRKLQAKDMFRIAVDVAEGLKFLNDHGVAYRDLNTQRILLDKHGNACLADMCIVAACKDMGEALEYETDGYRWLAPEIIAGDPESVAETSMSNVYSFGMVIWEMVTGEAAYGSYSPVQAAVGIAACGLRPEIPKDCPQILKSLMIKCWNNVPSKRPQLSEILSILLNTCR</sequence>
<evidence type="ECO:0000313" key="4">
    <source>
        <dbReference type="Proteomes" id="UP001497516"/>
    </source>
</evidence>
<dbReference type="InterPro" id="IPR011009">
    <property type="entry name" value="Kinase-like_dom_sf"/>
</dbReference>
<dbReference type="InterPro" id="IPR000719">
    <property type="entry name" value="Prot_kinase_dom"/>
</dbReference>
<dbReference type="InterPro" id="IPR051681">
    <property type="entry name" value="Ser/Thr_Kinases-Pseudokinases"/>
</dbReference>
<reference evidence="3 4" key="1">
    <citation type="submission" date="2024-04" db="EMBL/GenBank/DDBJ databases">
        <authorList>
            <person name="Fracassetti M."/>
        </authorList>
    </citation>
    <scope>NUCLEOTIDE SEQUENCE [LARGE SCALE GENOMIC DNA]</scope>
</reference>
<gene>
    <name evidence="3" type="ORF">LTRI10_LOCUS11812</name>
</gene>